<dbReference type="GO" id="GO:0016020">
    <property type="term" value="C:membrane"/>
    <property type="evidence" value="ECO:0007669"/>
    <property type="project" value="UniProtKB-SubCell"/>
</dbReference>
<comment type="subcellular location">
    <subcellularLocation>
        <location evidence="1">Membrane</location>
        <topology evidence="1">Multi-pass membrane protein</topology>
    </subcellularLocation>
</comment>
<evidence type="ECO:0000256" key="8">
    <source>
        <dbReference type="ARBA" id="ARBA00023157"/>
    </source>
</evidence>
<evidence type="ECO:0000256" key="4">
    <source>
        <dbReference type="ARBA" id="ARBA00022719"/>
    </source>
</evidence>
<comment type="similarity">
    <text evidence="2">Belongs to the VKOR family.</text>
</comment>
<dbReference type="InterPro" id="IPR038354">
    <property type="entry name" value="VKOR_sf"/>
</dbReference>
<reference evidence="13" key="1">
    <citation type="journal article" date="2011" name="MBio">
        <title>Novel metabolic attributes of the genus Cyanothece, comprising a group of unicellular nitrogen-fixing Cyanobacteria.</title>
        <authorList>
            <person name="Bandyopadhyay A."/>
            <person name="Elvitigala T."/>
            <person name="Welsh E."/>
            <person name="Stockel J."/>
            <person name="Liberton M."/>
            <person name="Min H."/>
            <person name="Sherman L.A."/>
            <person name="Pakrasi H.B."/>
        </authorList>
    </citation>
    <scope>NUCLEOTIDE SEQUENCE [LARGE SCALE GENOMIC DNA]</scope>
    <source>
        <strain evidence="13">PCC 7822</strain>
    </source>
</reference>
<dbReference type="PANTHER" id="PTHR34573:SF1">
    <property type="entry name" value="VITAMIN K EPOXIDE REDUCTASE DOMAIN-CONTAINING PROTEIN"/>
    <property type="match status" value="1"/>
</dbReference>
<evidence type="ECO:0000256" key="7">
    <source>
        <dbReference type="ARBA" id="ARBA00023136"/>
    </source>
</evidence>
<dbReference type="SUPFAM" id="SSF52833">
    <property type="entry name" value="Thioredoxin-like"/>
    <property type="match status" value="1"/>
</dbReference>
<feature type="transmembrane region" description="Helical" evidence="10">
    <location>
        <begin position="66"/>
        <end position="87"/>
    </location>
</feature>
<keyword evidence="3 10" id="KW-0812">Transmembrane</keyword>
<feature type="transmembrane region" description="Helical" evidence="10">
    <location>
        <begin position="134"/>
        <end position="157"/>
    </location>
</feature>
<evidence type="ECO:0000256" key="10">
    <source>
        <dbReference type="SAM" id="Phobius"/>
    </source>
</evidence>
<dbReference type="CDD" id="cd12916">
    <property type="entry name" value="VKOR_1"/>
    <property type="match status" value="1"/>
</dbReference>
<proteinExistence type="inferred from homology"/>
<dbReference type="InterPro" id="IPR012932">
    <property type="entry name" value="VKOR"/>
</dbReference>
<evidence type="ECO:0000256" key="6">
    <source>
        <dbReference type="ARBA" id="ARBA00023002"/>
    </source>
</evidence>
<dbReference type="RefSeq" id="WP_013323347.1">
    <property type="nucleotide sequence ID" value="NC_014501.1"/>
</dbReference>
<feature type="transmembrane region" description="Helical" evidence="10">
    <location>
        <begin position="16"/>
        <end position="37"/>
    </location>
</feature>
<keyword evidence="7 10" id="KW-0472">Membrane</keyword>
<dbReference type="eggNOG" id="COG4243">
    <property type="taxonomic scope" value="Bacteria"/>
</dbReference>
<dbReference type="GO" id="GO:0048038">
    <property type="term" value="F:quinone binding"/>
    <property type="evidence" value="ECO:0007669"/>
    <property type="project" value="UniProtKB-KW"/>
</dbReference>
<keyword evidence="6" id="KW-0560">Oxidoreductase</keyword>
<evidence type="ECO:0000259" key="11">
    <source>
        <dbReference type="SMART" id="SM00756"/>
    </source>
</evidence>
<dbReference type="InterPro" id="IPR036249">
    <property type="entry name" value="Thioredoxin-like_sf"/>
</dbReference>
<dbReference type="STRING" id="497965.Cyan7822_3328"/>
<dbReference type="OrthoDB" id="185994at2"/>
<feature type="transmembrane region" description="Helical" evidence="10">
    <location>
        <begin position="164"/>
        <end position="187"/>
    </location>
</feature>
<dbReference type="Pfam" id="PF07884">
    <property type="entry name" value="VKOR"/>
    <property type="match status" value="1"/>
</dbReference>
<keyword evidence="4" id="KW-0874">Quinone</keyword>
<evidence type="ECO:0000256" key="3">
    <source>
        <dbReference type="ARBA" id="ARBA00022692"/>
    </source>
</evidence>
<evidence type="ECO:0000256" key="2">
    <source>
        <dbReference type="ARBA" id="ARBA00006214"/>
    </source>
</evidence>
<dbReference type="HOGENOM" id="CLU_047345_0_0_3"/>
<protein>
    <submittedName>
        <fullName evidence="12">Vitamin K epoxide reductase</fullName>
    </submittedName>
</protein>
<sequence>MSRRRSIPWIYRYSRFILGGIALIGILITTYLTFLAFTGGKAACPIDQATGISSCDRVLSSAYAKIFGLPLSLYGLVAYITMAVLALSPNAINPETDKPLRKQVEEVTWLLLFIGSTGMAVFSAYLIYTSLVVIGAECYYCIGSALCSLALFIVTLLGREWEELGQLVFTGIIVATVTLVGVLGVYASVNPDRHLATVEGKIVIPQPTENAKPPKGWDITTTSKEAELALAKQLSASGAKMYGAFWCPHCYDQKQLFGKEAFELINYVECDPQGINPKQELCQKAGVTGFPSWEIKGKLYPGTQKLDKLAELSGYKGSTDFKYTLPQ</sequence>
<evidence type="ECO:0000256" key="5">
    <source>
        <dbReference type="ARBA" id="ARBA00022989"/>
    </source>
</evidence>
<feature type="transmembrane region" description="Helical" evidence="10">
    <location>
        <begin position="107"/>
        <end position="128"/>
    </location>
</feature>
<keyword evidence="13" id="KW-1185">Reference proteome</keyword>
<gene>
    <name evidence="12" type="ordered locus">Cyan7822_3328</name>
</gene>
<dbReference type="KEGG" id="cyj:Cyan7822_3328"/>
<name>E0UCT4_GLOV7</name>
<evidence type="ECO:0000256" key="9">
    <source>
        <dbReference type="ARBA" id="ARBA00023284"/>
    </source>
</evidence>
<dbReference type="AlphaFoldDB" id="E0UCT4"/>
<evidence type="ECO:0000313" key="13">
    <source>
        <dbReference type="Proteomes" id="UP000008206"/>
    </source>
</evidence>
<keyword evidence="5 10" id="KW-1133">Transmembrane helix</keyword>
<accession>E0UCT4</accession>
<evidence type="ECO:0000313" key="12">
    <source>
        <dbReference type="EMBL" id="ADN15278.1"/>
    </source>
</evidence>
<dbReference type="Proteomes" id="UP000008206">
    <property type="component" value="Chromosome"/>
</dbReference>
<feature type="domain" description="Vitamin K epoxide reductase" evidence="11">
    <location>
        <begin position="11"/>
        <end position="159"/>
    </location>
</feature>
<dbReference type="Gene3D" id="3.40.30.10">
    <property type="entry name" value="Glutaredoxin"/>
    <property type="match status" value="1"/>
</dbReference>
<dbReference type="eggNOG" id="COG0526">
    <property type="taxonomic scope" value="Bacteria"/>
</dbReference>
<dbReference type="Gene3D" id="1.20.1440.130">
    <property type="entry name" value="VKOR domain"/>
    <property type="match status" value="1"/>
</dbReference>
<dbReference type="PANTHER" id="PTHR34573">
    <property type="entry name" value="VKC DOMAIN-CONTAINING PROTEIN"/>
    <property type="match status" value="1"/>
</dbReference>
<dbReference type="EMBL" id="CP002198">
    <property type="protein sequence ID" value="ADN15278.1"/>
    <property type="molecule type" value="Genomic_DNA"/>
</dbReference>
<organism evidence="12 13">
    <name type="scientific">Gloeothece verrucosa (strain PCC 7822)</name>
    <name type="common">Cyanothece sp. (strain PCC 7822)</name>
    <dbReference type="NCBI Taxonomy" id="497965"/>
    <lineage>
        <taxon>Bacteria</taxon>
        <taxon>Bacillati</taxon>
        <taxon>Cyanobacteriota</taxon>
        <taxon>Cyanophyceae</taxon>
        <taxon>Oscillatoriophycideae</taxon>
        <taxon>Chroococcales</taxon>
        <taxon>Aphanothecaceae</taxon>
        <taxon>Gloeothece</taxon>
        <taxon>Gloeothece verrucosa</taxon>
    </lineage>
</organism>
<dbReference type="GO" id="GO:0016491">
    <property type="term" value="F:oxidoreductase activity"/>
    <property type="evidence" value="ECO:0007669"/>
    <property type="project" value="UniProtKB-KW"/>
</dbReference>
<dbReference type="SMART" id="SM00756">
    <property type="entry name" value="VKc"/>
    <property type="match status" value="1"/>
</dbReference>
<dbReference type="InterPro" id="IPR044698">
    <property type="entry name" value="VKOR/LTO1"/>
</dbReference>
<keyword evidence="8" id="KW-1015">Disulfide bond</keyword>
<keyword evidence="9" id="KW-0676">Redox-active center</keyword>
<evidence type="ECO:0000256" key="1">
    <source>
        <dbReference type="ARBA" id="ARBA00004141"/>
    </source>
</evidence>